<feature type="domain" description="Glycosyltransferase subfamily 4-like N-terminal" evidence="2">
    <location>
        <begin position="22"/>
        <end position="192"/>
    </location>
</feature>
<dbReference type="GO" id="GO:0016757">
    <property type="term" value="F:glycosyltransferase activity"/>
    <property type="evidence" value="ECO:0007669"/>
    <property type="project" value="UniProtKB-KW"/>
</dbReference>
<sequence length="385" mass="43744">MNPETTPLKIAFIGLRGIPAVYGGVDRVIEEVAEGLIALGHEITVYCWTNTYTERPAEYKGAKLKYLPTIPVRYIGTLLHTLFACVAVLREDVDVVHINNTQNAIFAFIPRVFGKKVVVQPHGPAWPLLKWGTFCERFMMNFKIALTSIFLHFCRYPTLWWSHRIVVISGPDADYISKTDTGKFILIHNGCNIPQAFPPEKMLERGIQPRKYLLFVGRIVPRKGCHYLIEAFKQIEADLELIIVGGPLDTSYGKFLRRIGSEDSRVRFTGPIYDRTLNELFGNALIYVHPSESEGQSIALLEGLAYGACVVTSDTPESIETAEDNAYYFKSGNTDDLQRVLEDLLQHPEKIEQGSRHAREHVETKYQWPDKVLQYQDMYSSLLKS</sequence>
<dbReference type="PANTHER" id="PTHR45947:SF3">
    <property type="entry name" value="SULFOQUINOVOSYL TRANSFERASE SQD2"/>
    <property type="match status" value="1"/>
</dbReference>
<dbReference type="SUPFAM" id="SSF53756">
    <property type="entry name" value="UDP-Glycosyltransferase/glycogen phosphorylase"/>
    <property type="match status" value="1"/>
</dbReference>
<reference evidence="3 4" key="1">
    <citation type="submission" date="2024-09" db="EMBL/GenBank/DDBJ databases">
        <authorList>
            <person name="D'Angelo T."/>
        </authorList>
    </citation>
    <scope>NUCLEOTIDE SEQUENCE [LARGE SCALE GENOMIC DNA]</scope>
    <source>
        <strain evidence="3">SAG AM-311-F02</strain>
    </source>
</reference>
<dbReference type="PANTHER" id="PTHR45947">
    <property type="entry name" value="SULFOQUINOVOSYL TRANSFERASE SQD2"/>
    <property type="match status" value="1"/>
</dbReference>
<dbReference type="EMBL" id="JBHPEI010000024">
    <property type="protein sequence ID" value="MFC1799716.1"/>
    <property type="molecule type" value="Genomic_DNA"/>
</dbReference>
<evidence type="ECO:0000313" key="4">
    <source>
        <dbReference type="Proteomes" id="UP001594288"/>
    </source>
</evidence>
<keyword evidence="3" id="KW-0328">Glycosyltransferase</keyword>
<proteinExistence type="predicted"/>
<dbReference type="EC" id="2.4.-.-" evidence="3"/>
<evidence type="ECO:0000259" key="2">
    <source>
        <dbReference type="Pfam" id="PF13439"/>
    </source>
</evidence>
<dbReference type="Proteomes" id="UP001594288">
    <property type="component" value="Unassembled WGS sequence"/>
</dbReference>
<evidence type="ECO:0000313" key="3">
    <source>
        <dbReference type="EMBL" id="MFC1799716.1"/>
    </source>
</evidence>
<dbReference type="InterPro" id="IPR050194">
    <property type="entry name" value="Glycosyltransferase_grp1"/>
</dbReference>
<evidence type="ECO:0000259" key="1">
    <source>
        <dbReference type="Pfam" id="PF00534"/>
    </source>
</evidence>
<dbReference type="InterPro" id="IPR028098">
    <property type="entry name" value="Glyco_trans_4-like_N"/>
</dbReference>
<comment type="caution">
    <text evidence="3">The sequence shown here is derived from an EMBL/GenBank/DDBJ whole genome shotgun (WGS) entry which is preliminary data.</text>
</comment>
<feature type="domain" description="Glycosyl transferase family 1" evidence="1">
    <location>
        <begin position="209"/>
        <end position="360"/>
    </location>
</feature>
<keyword evidence="4" id="KW-1185">Reference proteome</keyword>
<dbReference type="CDD" id="cd03801">
    <property type="entry name" value="GT4_PimA-like"/>
    <property type="match status" value="1"/>
</dbReference>
<dbReference type="Pfam" id="PF00534">
    <property type="entry name" value="Glycos_transf_1"/>
    <property type="match status" value="1"/>
</dbReference>
<accession>A0ABV6YNT2</accession>
<name>A0ABV6YNT2_UNCEI</name>
<keyword evidence="3" id="KW-0808">Transferase</keyword>
<dbReference type="Pfam" id="PF13439">
    <property type="entry name" value="Glyco_transf_4"/>
    <property type="match status" value="1"/>
</dbReference>
<protein>
    <submittedName>
        <fullName evidence="3">Glycosyltransferase family 4 protein</fullName>
        <ecNumber evidence="3">2.4.-.-</ecNumber>
    </submittedName>
</protein>
<dbReference type="Gene3D" id="3.40.50.2000">
    <property type="entry name" value="Glycogen Phosphorylase B"/>
    <property type="match status" value="2"/>
</dbReference>
<dbReference type="InterPro" id="IPR001296">
    <property type="entry name" value="Glyco_trans_1"/>
</dbReference>
<gene>
    <name evidence="3" type="ORF">ACFL2Z_02250</name>
</gene>
<organism evidence="3 4">
    <name type="scientific">Eiseniibacteriota bacterium</name>
    <dbReference type="NCBI Taxonomy" id="2212470"/>
    <lineage>
        <taxon>Bacteria</taxon>
        <taxon>Candidatus Eiseniibacteriota</taxon>
    </lineage>
</organism>